<feature type="region of interest" description="Disordered" evidence="1">
    <location>
        <begin position="122"/>
        <end position="270"/>
    </location>
</feature>
<keyword evidence="4" id="KW-1185">Reference proteome</keyword>
<keyword evidence="2" id="KW-0812">Transmembrane</keyword>
<sequence length="377" mass="38946">MTEPAPERAAAALKTIGMEERPVATLEREDALFVLTEGTLLYQDGAGTRRVTLRDLTRIHSDQEGLLRVETPAGTALTASLLGFEPSRVQGFFAQVRDATARVKQLPSSPLPAAVPATKTFASAPATPAPRPASSGQPASTSASPPLTSLTPAPDRGPPPRPRGDAAPVASESSIRPASVMPGPVTPGLATPVPGVVSGPASATDPSRRTERVVITSSGFSPAAKRPEAKEDPRPEPQLDEARQRPAFSEPAPGATLATEPPPSAAMTETTTEAVVKPGAQIPHLSAQAEAVAALAGRLRFLGVVLFVGAVLLAIFQFLGGQRLEGLWTLLAGGVGTVTLTVLSEAARLLTAMAIHLGQNTHGHQSAGPESRPLDVR</sequence>
<feature type="transmembrane region" description="Helical" evidence="2">
    <location>
        <begin position="326"/>
        <end position="343"/>
    </location>
</feature>
<evidence type="ECO:0000256" key="2">
    <source>
        <dbReference type="SAM" id="Phobius"/>
    </source>
</evidence>
<proteinExistence type="predicted"/>
<feature type="compositionally biased region" description="Low complexity" evidence="1">
    <location>
        <begin position="122"/>
        <end position="154"/>
    </location>
</feature>
<evidence type="ECO:0000313" key="4">
    <source>
        <dbReference type="Proteomes" id="UP000647587"/>
    </source>
</evidence>
<dbReference type="RefSeq" id="WP_189005971.1">
    <property type="nucleotide sequence ID" value="NZ_BMPP01000005.1"/>
</dbReference>
<evidence type="ECO:0008006" key="5">
    <source>
        <dbReference type="Google" id="ProtNLM"/>
    </source>
</evidence>
<organism evidence="3 4">
    <name type="scientific">Deinococcus malanensis</name>
    <dbReference type="NCBI Taxonomy" id="1706855"/>
    <lineage>
        <taxon>Bacteria</taxon>
        <taxon>Thermotogati</taxon>
        <taxon>Deinococcota</taxon>
        <taxon>Deinococci</taxon>
        <taxon>Deinococcales</taxon>
        <taxon>Deinococcaceae</taxon>
        <taxon>Deinococcus</taxon>
    </lineage>
</organism>
<gene>
    <name evidence="3" type="ORF">GCM10008955_14510</name>
</gene>
<evidence type="ECO:0000256" key="1">
    <source>
        <dbReference type="SAM" id="MobiDB-lite"/>
    </source>
</evidence>
<evidence type="ECO:0000313" key="3">
    <source>
        <dbReference type="EMBL" id="GGK22112.1"/>
    </source>
</evidence>
<dbReference type="EMBL" id="BMPP01000005">
    <property type="protein sequence ID" value="GGK22112.1"/>
    <property type="molecule type" value="Genomic_DNA"/>
</dbReference>
<comment type="caution">
    <text evidence="3">The sequence shown here is derived from an EMBL/GenBank/DDBJ whole genome shotgun (WGS) entry which is preliminary data.</text>
</comment>
<feature type="transmembrane region" description="Helical" evidence="2">
    <location>
        <begin position="301"/>
        <end position="320"/>
    </location>
</feature>
<reference evidence="4" key="1">
    <citation type="journal article" date="2019" name="Int. J. Syst. Evol. Microbiol.">
        <title>The Global Catalogue of Microorganisms (GCM) 10K type strain sequencing project: providing services to taxonomists for standard genome sequencing and annotation.</title>
        <authorList>
            <consortium name="The Broad Institute Genomics Platform"/>
            <consortium name="The Broad Institute Genome Sequencing Center for Infectious Disease"/>
            <person name="Wu L."/>
            <person name="Ma J."/>
        </authorList>
    </citation>
    <scope>NUCLEOTIDE SEQUENCE [LARGE SCALE GENOMIC DNA]</scope>
    <source>
        <strain evidence="4">JCM 30331</strain>
    </source>
</reference>
<feature type="compositionally biased region" description="Basic and acidic residues" evidence="1">
    <location>
        <begin position="225"/>
        <end position="244"/>
    </location>
</feature>
<name>A0ABQ2EQY6_9DEIO</name>
<dbReference type="Proteomes" id="UP000647587">
    <property type="component" value="Unassembled WGS sequence"/>
</dbReference>
<keyword evidence="2" id="KW-1133">Transmembrane helix</keyword>
<protein>
    <recommendedName>
        <fullName evidence="5">GRAM domain-containing protein</fullName>
    </recommendedName>
</protein>
<accession>A0ABQ2EQY6</accession>
<keyword evidence="2" id="KW-0472">Membrane</keyword>